<dbReference type="Proteomes" id="UP000261011">
    <property type="component" value="Unassembled WGS sequence"/>
</dbReference>
<dbReference type="OrthoDB" id="1690921at2"/>
<sequence length="102" mass="11933">MEKISLIKKIENKEKNQIFPVTFDIGDYFDREDIKSIFNLITDKHLLAYDGISISEDSFTIPVTLDTIPKITSILLENKIDFYGVYVLYDKYLEMKEGDKNE</sequence>
<evidence type="ECO:0000313" key="1">
    <source>
        <dbReference type="EMBL" id="RGB75841.1"/>
    </source>
</evidence>
<dbReference type="RefSeq" id="WP_117521784.1">
    <property type="nucleotide sequence ID" value="NZ_AP031484.1"/>
</dbReference>
<gene>
    <name evidence="1" type="ORF">DXA39_05835</name>
</gene>
<comment type="caution">
    <text evidence="1">The sequence shown here is derived from an EMBL/GenBank/DDBJ whole genome shotgun (WGS) entry which is preliminary data.</text>
</comment>
<proteinExistence type="predicted"/>
<reference evidence="1 2" key="1">
    <citation type="submission" date="2018-08" db="EMBL/GenBank/DDBJ databases">
        <title>A genome reference for cultivated species of the human gut microbiota.</title>
        <authorList>
            <person name="Zou Y."/>
            <person name="Xue W."/>
            <person name="Luo G."/>
        </authorList>
    </citation>
    <scope>NUCLEOTIDE SEQUENCE [LARGE SCALE GENOMIC DNA]</scope>
    <source>
        <strain evidence="1 2">OF01-3</strain>
    </source>
</reference>
<evidence type="ECO:0000313" key="2">
    <source>
        <dbReference type="Proteomes" id="UP000261011"/>
    </source>
</evidence>
<keyword evidence="2" id="KW-1185">Reference proteome</keyword>
<organism evidence="1 2">
    <name type="scientific">Anaerococcus nagyae</name>
    <dbReference type="NCBI Taxonomy" id="1755241"/>
    <lineage>
        <taxon>Bacteria</taxon>
        <taxon>Bacillati</taxon>
        <taxon>Bacillota</taxon>
        <taxon>Tissierellia</taxon>
        <taxon>Tissierellales</taxon>
        <taxon>Peptoniphilaceae</taxon>
        <taxon>Anaerococcus</taxon>
    </lineage>
</organism>
<protein>
    <submittedName>
        <fullName evidence="1">Uncharacterized protein</fullName>
    </submittedName>
</protein>
<name>A0A3E2THE5_9FIRM</name>
<accession>A0A3E2THE5</accession>
<dbReference type="AlphaFoldDB" id="A0A3E2THE5"/>
<dbReference type="EMBL" id="QVEU01000004">
    <property type="protein sequence ID" value="RGB75841.1"/>
    <property type="molecule type" value="Genomic_DNA"/>
</dbReference>